<keyword evidence="2" id="KW-1185">Reference proteome</keyword>
<dbReference type="Proteomes" id="UP000028781">
    <property type="component" value="Chromosome"/>
</dbReference>
<name>A0A076LH04_9EURY</name>
<evidence type="ECO:0008006" key="3">
    <source>
        <dbReference type="Google" id="ProtNLM"/>
    </source>
</evidence>
<dbReference type="OrthoDB" id="129238at2157"/>
<accession>A0A076LH04</accession>
<dbReference type="EMBL" id="CP009149">
    <property type="protein sequence ID" value="AIJ06157.1"/>
    <property type="molecule type" value="Genomic_DNA"/>
</dbReference>
<dbReference type="HOGENOM" id="CLU_2820824_0_0_2"/>
<gene>
    <name evidence="1" type="ORF">JH146_1315</name>
</gene>
<dbReference type="RefSeq" id="WP_048202259.1">
    <property type="nucleotide sequence ID" value="NZ_CP009149.1"/>
</dbReference>
<dbReference type="SUPFAM" id="SSF57802">
    <property type="entry name" value="Rubredoxin-like"/>
    <property type="match status" value="1"/>
</dbReference>
<dbReference type="AlphaFoldDB" id="A0A076LH04"/>
<protein>
    <recommendedName>
        <fullName evidence="3">Rubredoxin-like domain-containing protein</fullName>
    </recommendedName>
</protein>
<proteinExistence type="predicted"/>
<evidence type="ECO:0000313" key="1">
    <source>
        <dbReference type="EMBL" id="AIJ06157.1"/>
    </source>
</evidence>
<dbReference type="GeneID" id="24891943"/>
<dbReference type="STRING" id="1301915.JH146_1315"/>
<organism evidence="1 2">
    <name type="scientific">Methanocaldococcus bathoardescens</name>
    <dbReference type="NCBI Taxonomy" id="1301915"/>
    <lineage>
        <taxon>Archaea</taxon>
        <taxon>Methanobacteriati</taxon>
        <taxon>Methanobacteriota</taxon>
        <taxon>Methanomada group</taxon>
        <taxon>Methanococci</taxon>
        <taxon>Methanococcales</taxon>
        <taxon>Methanocaldococcaceae</taxon>
        <taxon>Methanocaldococcus</taxon>
    </lineage>
</organism>
<evidence type="ECO:0000313" key="2">
    <source>
        <dbReference type="Proteomes" id="UP000028781"/>
    </source>
</evidence>
<dbReference type="KEGG" id="mjh:JH146_1315"/>
<sequence length="66" mass="7359">MEMKKFLCSKCQKVIEVPYGIPKPDFCPYCGVPATFIHRIDAGGRGLGPGRGRKCGMRMIEKLGRE</sequence>
<reference evidence="1 2" key="1">
    <citation type="journal article" date="2015" name="Int. J. Syst. Evol. Microbiol.">
        <title>M ethanocaldococcus bathoardescens sp. nov., a hyperthermophilic methanogen isolated from a volcanically active deep-sea hydrothermal vent.</title>
        <authorList>
            <person name="Stewart L.C."/>
            <person name="Jung J.H."/>
            <person name="Kim Y.T."/>
            <person name="Kwon S.W."/>
            <person name="Park C.S."/>
            <person name="Holden J.F."/>
        </authorList>
    </citation>
    <scope>NUCLEOTIDE SEQUENCE [LARGE SCALE GENOMIC DNA]</scope>
    <source>
        <strain evidence="1 2">JH146</strain>
    </source>
</reference>